<accession>A0ABW5N1V9</accession>
<evidence type="ECO:0000313" key="1">
    <source>
        <dbReference type="EMBL" id="MFD2588766.1"/>
    </source>
</evidence>
<dbReference type="EMBL" id="JBHULB010000081">
    <property type="protein sequence ID" value="MFD2588766.1"/>
    <property type="molecule type" value="Genomic_DNA"/>
</dbReference>
<comment type="caution">
    <text evidence="1">The sequence shown here is derived from an EMBL/GenBank/DDBJ whole genome shotgun (WGS) entry which is preliminary data.</text>
</comment>
<reference evidence="2" key="1">
    <citation type="journal article" date="2019" name="Int. J. Syst. Evol. Microbiol.">
        <title>The Global Catalogue of Microorganisms (GCM) 10K type strain sequencing project: providing services to taxonomists for standard genome sequencing and annotation.</title>
        <authorList>
            <consortium name="The Broad Institute Genomics Platform"/>
            <consortium name="The Broad Institute Genome Sequencing Center for Infectious Disease"/>
            <person name="Wu L."/>
            <person name="Ma J."/>
        </authorList>
    </citation>
    <scope>NUCLEOTIDE SEQUENCE [LARGE SCALE GENOMIC DNA]</scope>
    <source>
        <strain evidence="2">KCTC 52368</strain>
    </source>
</reference>
<sequence length="302" mass="35270">MKKLTILLAIIILSCQTEKKTECNYITDYYQTVYKADWEFETKNYQKAFNLYNEAFKSCEAINTTNYNEIGKYTETTAILKKFGITYEYAKKQILNGVELNTFGNNENFNEFLKSEYGERLVSEYQKLREEFEKNADFNLRDELISMRTADQLYRNGNYQENIAKQDSIDELHENRLIEIFENIGYPTDKIVGPHTRDYPVDVGLFLLHTDDSIRMNYFVPKMKEFVQNGKASPWTLGTIIDQYHLYNGDPQINGTYKAQGGGYAKMISDLKKVDSNRISIGLSPLQLKEKKDSLRRIKYGF</sequence>
<dbReference type="RefSeq" id="WP_377768229.1">
    <property type="nucleotide sequence ID" value="NZ_JBHULB010000081.1"/>
</dbReference>
<evidence type="ECO:0000313" key="2">
    <source>
        <dbReference type="Proteomes" id="UP001597526"/>
    </source>
</evidence>
<dbReference type="PROSITE" id="PS51257">
    <property type="entry name" value="PROKAR_LIPOPROTEIN"/>
    <property type="match status" value="1"/>
</dbReference>
<protein>
    <submittedName>
        <fullName evidence="1">Uncharacterized protein</fullName>
    </submittedName>
</protein>
<organism evidence="1 2">
    <name type="scientific">Croceitalea marina</name>
    <dbReference type="NCBI Taxonomy" id="1775166"/>
    <lineage>
        <taxon>Bacteria</taxon>
        <taxon>Pseudomonadati</taxon>
        <taxon>Bacteroidota</taxon>
        <taxon>Flavobacteriia</taxon>
        <taxon>Flavobacteriales</taxon>
        <taxon>Flavobacteriaceae</taxon>
        <taxon>Croceitalea</taxon>
    </lineage>
</organism>
<proteinExistence type="predicted"/>
<keyword evidence="2" id="KW-1185">Reference proteome</keyword>
<gene>
    <name evidence="1" type="ORF">ACFSQJ_17705</name>
</gene>
<dbReference type="Proteomes" id="UP001597526">
    <property type="component" value="Unassembled WGS sequence"/>
</dbReference>
<name>A0ABW5N1V9_9FLAO</name>